<proteinExistence type="inferred from homology"/>
<dbReference type="GO" id="GO:0045892">
    <property type="term" value="P:negative regulation of DNA-templated transcription"/>
    <property type="evidence" value="ECO:0007669"/>
    <property type="project" value="InterPro"/>
</dbReference>
<dbReference type="AlphaFoldDB" id="A0A8D1N5J0"/>
<evidence type="ECO:0000256" key="7">
    <source>
        <dbReference type="SAM" id="MobiDB-lite"/>
    </source>
</evidence>
<evidence type="ECO:0000256" key="4">
    <source>
        <dbReference type="ARBA" id="ARBA00023015"/>
    </source>
</evidence>
<accession>A0A8D1N5J0</accession>
<evidence type="ECO:0000256" key="1">
    <source>
        <dbReference type="ARBA" id="ARBA00004123"/>
    </source>
</evidence>
<reference evidence="8" key="1">
    <citation type="submission" date="2025-08" db="UniProtKB">
        <authorList>
            <consortium name="Ensembl"/>
        </authorList>
    </citation>
    <scope>IDENTIFICATION</scope>
</reference>
<sequence>IPVACPGAPSPRSGLPAVGAALGGGFGTRSATVITAETVAAPRGDGYTPCVTYVAKGTRCWTGGSCVRDAAPGVGARRGLVRGWSLRRLRVGFRLWPCHRALRSPPALGPKAPSSGPPSREPETVGTAPPAPRLKRGLPWQTPAWLEQMIAHTTWRDLFYKLAEAHPDCLMLNFTVKLISDAGYQGEITSVSTACQQLEVFSRVLRTSLATILDGGEENLEKHLPEFAVSSLCGSD</sequence>
<organism evidence="8 9">
    <name type="scientific">Sus scrofa</name>
    <name type="common">Pig</name>
    <dbReference type="NCBI Taxonomy" id="9823"/>
    <lineage>
        <taxon>Eukaryota</taxon>
        <taxon>Metazoa</taxon>
        <taxon>Chordata</taxon>
        <taxon>Craniata</taxon>
        <taxon>Vertebrata</taxon>
        <taxon>Euteleostomi</taxon>
        <taxon>Mammalia</taxon>
        <taxon>Eutheria</taxon>
        <taxon>Laurasiatheria</taxon>
        <taxon>Artiodactyla</taxon>
        <taxon>Suina</taxon>
        <taxon>Suidae</taxon>
        <taxon>Sus</taxon>
    </lineage>
</organism>
<dbReference type="PANTHER" id="PTHR12144">
    <property type="entry name" value="NEGATIVE ELONGATION FACTOR D"/>
    <property type="match status" value="1"/>
</dbReference>
<dbReference type="Pfam" id="PF04858">
    <property type="entry name" value="TH1"/>
    <property type="match status" value="1"/>
</dbReference>
<evidence type="ECO:0000313" key="8">
    <source>
        <dbReference type="Ensembl" id="ENSSSCP00050032456.1"/>
    </source>
</evidence>
<keyword evidence="5" id="KW-0804">Transcription</keyword>
<feature type="region of interest" description="Disordered" evidence="7">
    <location>
        <begin position="106"/>
        <end position="136"/>
    </location>
</feature>
<comment type="similarity">
    <text evidence="2">Belongs to the NELF-D family.</text>
</comment>
<evidence type="ECO:0000313" key="9">
    <source>
        <dbReference type="Proteomes" id="UP000694571"/>
    </source>
</evidence>
<evidence type="ECO:0000256" key="6">
    <source>
        <dbReference type="ARBA" id="ARBA00023242"/>
    </source>
</evidence>
<name>A0A8D1N5J0_PIG</name>
<evidence type="ECO:0000256" key="5">
    <source>
        <dbReference type="ARBA" id="ARBA00023163"/>
    </source>
</evidence>
<dbReference type="PANTHER" id="PTHR12144:SF0">
    <property type="entry name" value="NEGATIVE ELONGATION FACTOR C_D"/>
    <property type="match status" value="1"/>
</dbReference>
<keyword evidence="3" id="KW-0678">Repressor</keyword>
<dbReference type="Ensembl" id="ENSSSCT00050075247.1">
    <property type="protein sequence ID" value="ENSSSCP00050032456.1"/>
    <property type="gene ID" value="ENSSSCG00050055158.1"/>
</dbReference>
<dbReference type="GO" id="GO:0005634">
    <property type="term" value="C:nucleus"/>
    <property type="evidence" value="ECO:0007669"/>
    <property type="project" value="UniProtKB-SubCell"/>
</dbReference>
<dbReference type="InterPro" id="IPR006942">
    <property type="entry name" value="TH1"/>
</dbReference>
<protein>
    <submittedName>
        <fullName evidence="8">Uncharacterized protein</fullName>
    </submittedName>
</protein>
<evidence type="ECO:0000256" key="2">
    <source>
        <dbReference type="ARBA" id="ARBA00005726"/>
    </source>
</evidence>
<keyword evidence="4" id="KW-0805">Transcription regulation</keyword>
<comment type="subcellular location">
    <subcellularLocation>
        <location evidence="1">Nucleus</location>
    </subcellularLocation>
</comment>
<dbReference type="Proteomes" id="UP000694571">
    <property type="component" value="Unplaced"/>
</dbReference>
<keyword evidence="6" id="KW-0539">Nucleus</keyword>
<evidence type="ECO:0000256" key="3">
    <source>
        <dbReference type="ARBA" id="ARBA00022491"/>
    </source>
</evidence>